<dbReference type="InterPro" id="IPR001525">
    <property type="entry name" value="C5_MeTfrase"/>
</dbReference>
<dbReference type="PRINTS" id="PR00105">
    <property type="entry name" value="C5METTRFRASE"/>
</dbReference>
<keyword evidence="4" id="KW-0949">S-adenosyl-L-methionine</keyword>
<dbReference type="SUPFAM" id="SSF53335">
    <property type="entry name" value="S-adenosyl-L-methionine-dependent methyltransferases"/>
    <property type="match status" value="1"/>
</dbReference>
<evidence type="ECO:0000256" key="3">
    <source>
        <dbReference type="ARBA" id="ARBA00022679"/>
    </source>
</evidence>
<organism evidence="5">
    <name type="scientific">metagenome</name>
    <dbReference type="NCBI Taxonomy" id="256318"/>
    <lineage>
        <taxon>unclassified sequences</taxon>
        <taxon>metagenomes</taxon>
    </lineage>
</organism>
<proteinExistence type="predicted"/>
<accession>A0A380T9U2</accession>
<dbReference type="Gene3D" id="3.40.50.150">
    <property type="entry name" value="Vaccinia Virus protein VP39"/>
    <property type="match status" value="1"/>
</dbReference>
<keyword evidence="3 5" id="KW-0808">Transferase</keyword>
<dbReference type="GO" id="GO:0032259">
    <property type="term" value="P:methylation"/>
    <property type="evidence" value="ECO:0007669"/>
    <property type="project" value="UniProtKB-KW"/>
</dbReference>
<dbReference type="PANTHER" id="PTHR10629:SF52">
    <property type="entry name" value="DNA (CYTOSINE-5)-METHYLTRANSFERASE 1"/>
    <property type="match status" value="1"/>
</dbReference>
<dbReference type="PANTHER" id="PTHR10629">
    <property type="entry name" value="CYTOSINE-SPECIFIC METHYLTRANSFERASE"/>
    <property type="match status" value="1"/>
</dbReference>
<name>A0A380T9U2_9ZZZZ</name>
<sequence length="363" mass="40079">MTPMLHAVDFFCGAGGLTRGFLDAGIKVVAGLDINAECKRTYEENNSPSKFIQCDLRKVTAADIRRHVGAIPRDQLVFAGCAPCQPFSKLNRTGVHNKTLLSDFGRLVADFKPAYVVIENVPGLVKIKGNSTYRRFVRRLQRLGYNLACGTLDAKYYGVPQNRRRWVVIGALGQTPALPARTHGTSSRPLKTVRHAIARFPKIAAGETLLSVPNHRAAQITKKNLQRLRATPKNGGSRTQWPDDLVLDCHADDYEGHSDVYGRMNWDQPAPALTCRCYSISNGRYGHPEQDRAISLREAASIQTFPDHFKFFGPSQREIGSQIGNAVPVKLAKTLAETIISLNRAARNNGNEKSVASSMKRKA</sequence>
<dbReference type="InterPro" id="IPR050390">
    <property type="entry name" value="C5-Methyltransferase"/>
</dbReference>
<evidence type="ECO:0000256" key="2">
    <source>
        <dbReference type="ARBA" id="ARBA00022603"/>
    </source>
</evidence>
<dbReference type="PROSITE" id="PS51679">
    <property type="entry name" value="SAM_MT_C5"/>
    <property type="match status" value="1"/>
</dbReference>
<dbReference type="NCBIfam" id="TIGR00675">
    <property type="entry name" value="dcm"/>
    <property type="match status" value="1"/>
</dbReference>
<dbReference type="InterPro" id="IPR029063">
    <property type="entry name" value="SAM-dependent_MTases_sf"/>
</dbReference>
<dbReference type="EC" id="2.1.1.37" evidence="1"/>
<protein>
    <recommendedName>
        <fullName evidence="1">DNA (cytosine-5-)-methyltransferase</fullName>
        <ecNumber evidence="1">2.1.1.37</ecNumber>
    </recommendedName>
</protein>
<dbReference type="GO" id="GO:0005634">
    <property type="term" value="C:nucleus"/>
    <property type="evidence" value="ECO:0007669"/>
    <property type="project" value="TreeGrafter"/>
</dbReference>
<dbReference type="GO" id="GO:0044027">
    <property type="term" value="P:negative regulation of gene expression via chromosomal CpG island methylation"/>
    <property type="evidence" value="ECO:0007669"/>
    <property type="project" value="TreeGrafter"/>
</dbReference>
<keyword evidence="2 5" id="KW-0489">Methyltransferase</keyword>
<dbReference type="Gene3D" id="3.90.120.10">
    <property type="entry name" value="DNA Methylase, subunit A, domain 2"/>
    <property type="match status" value="1"/>
</dbReference>
<dbReference type="GO" id="GO:0003677">
    <property type="term" value="F:DNA binding"/>
    <property type="evidence" value="ECO:0007669"/>
    <property type="project" value="TreeGrafter"/>
</dbReference>
<gene>
    <name evidence="5" type="primary">ydiO</name>
    <name evidence="5" type="ORF">DF3PB_1010009</name>
</gene>
<dbReference type="GO" id="GO:0003886">
    <property type="term" value="F:DNA (cytosine-5-)-methyltransferase activity"/>
    <property type="evidence" value="ECO:0007669"/>
    <property type="project" value="UniProtKB-EC"/>
</dbReference>
<dbReference type="EMBL" id="UIDG01000004">
    <property type="protein sequence ID" value="SUS03574.1"/>
    <property type="molecule type" value="Genomic_DNA"/>
</dbReference>
<reference evidence="5" key="1">
    <citation type="submission" date="2018-07" db="EMBL/GenBank/DDBJ databases">
        <authorList>
            <person name="Quirk P.G."/>
            <person name="Krulwich T.A."/>
        </authorList>
    </citation>
    <scope>NUCLEOTIDE SEQUENCE</scope>
</reference>
<evidence type="ECO:0000313" key="5">
    <source>
        <dbReference type="EMBL" id="SUS03574.1"/>
    </source>
</evidence>
<evidence type="ECO:0000256" key="1">
    <source>
        <dbReference type="ARBA" id="ARBA00011975"/>
    </source>
</evidence>
<dbReference type="AlphaFoldDB" id="A0A380T9U2"/>
<evidence type="ECO:0000256" key="4">
    <source>
        <dbReference type="ARBA" id="ARBA00022691"/>
    </source>
</evidence>
<dbReference type="Pfam" id="PF00145">
    <property type="entry name" value="DNA_methylase"/>
    <property type="match status" value="1"/>
</dbReference>